<sequence length="176" mass="18585">MPDPQPLLLETEDVQLLTRIGFIAAGRADVKRAEVIFGALSRVRPERAFAYVGLAVACLNAGRAAEAVAHLEKAQPAAGEESDMVRAFLGLSLQLDARASEATRVLRQLASTPEGAEPTEGAALAKRLLGEALPAPTTFLTSHQGSAAQRAAQDAINNLPGSPSWTSSTRQHSHQQ</sequence>
<dbReference type="InterPro" id="IPR011990">
    <property type="entry name" value="TPR-like_helical_dom_sf"/>
</dbReference>
<evidence type="ECO:0000313" key="2">
    <source>
        <dbReference type="EMBL" id="MPM23313.1"/>
    </source>
</evidence>
<evidence type="ECO:0000256" key="1">
    <source>
        <dbReference type="SAM" id="MobiDB-lite"/>
    </source>
</evidence>
<feature type="compositionally biased region" description="Polar residues" evidence="1">
    <location>
        <begin position="155"/>
        <end position="170"/>
    </location>
</feature>
<dbReference type="SUPFAM" id="SSF48452">
    <property type="entry name" value="TPR-like"/>
    <property type="match status" value="1"/>
</dbReference>
<organism evidence="2">
    <name type="scientific">bioreactor metagenome</name>
    <dbReference type="NCBI Taxonomy" id="1076179"/>
    <lineage>
        <taxon>unclassified sequences</taxon>
        <taxon>metagenomes</taxon>
        <taxon>ecological metagenomes</taxon>
    </lineage>
</organism>
<name>A0A644Y9R8_9ZZZZ</name>
<comment type="caution">
    <text evidence="2">The sequence shown here is derived from an EMBL/GenBank/DDBJ whole genome shotgun (WGS) entry which is preliminary data.</text>
</comment>
<proteinExistence type="predicted"/>
<dbReference type="EMBL" id="VSSQ01004001">
    <property type="protein sequence ID" value="MPM23313.1"/>
    <property type="molecule type" value="Genomic_DNA"/>
</dbReference>
<feature type="region of interest" description="Disordered" evidence="1">
    <location>
        <begin position="142"/>
        <end position="176"/>
    </location>
</feature>
<reference evidence="2" key="1">
    <citation type="submission" date="2019-08" db="EMBL/GenBank/DDBJ databases">
        <authorList>
            <person name="Kucharzyk K."/>
            <person name="Murdoch R.W."/>
            <person name="Higgins S."/>
            <person name="Loffler F."/>
        </authorList>
    </citation>
    <scope>NUCLEOTIDE SEQUENCE</scope>
</reference>
<evidence type="ECO:0008006" key="3">
    <source>
        <dbReference type="Google" id="ProtNLM"/>
    </source>
</evidence>
<dbReference type="AlphaFoldDB" id="A0A644Y9R8"/>
<accession>A0A644Y9R8</accession>
<gene>
    <name evidence="2" type="ORF">SDC9_69784</name>
</gene>
<dbReference type="Gene3D" id="1.25.40.10">
    <property type="entry name" value="Tetratricopeptide repeat domain"/>
    <property type="match status" value="1"/>
</dbReference>
<protein>
    <recommendedName>
        <fullName evidence="3">Beta-barrel assembly-enhancing protease</fullName>
    </recommendedName>
</protein>